<protein>
    <submittedName>
        <fullName evidence="2">Uncharacterized protein</fullName>
    </submittedName>
</protein>
<dbReference type="EMBL" id="SNRY01004183">
    <property type="protein sequence ID" value="KAA6318456.1"/>
    <property type="molecule type" value="Genomic_DNA"/>
</dbReference>
<sequence>MDTRMKTAFYWLLLGICFLAHNLFGLTGLFFGKSVTVPDATGEIPIFLFLFSRENAIFAFAPSNEKHIEVK</sequence>
<evidence type="ECO:0000313" key="2">
    <source>
        <dbReference type="EMBL" id="KAA6318456.1"/>
    </source>
</evidence>
<proteinExistence type="predicted"/>
<dbReference type="AlphaFoldDB" id="A0A5J4Q8U4"/>
<keyword evidence="1" id="KW-0812">Transmembrane</keyword>
<accession>A0A5J4Q8U4</accession>
<keyword evidence="1" id="KW-0472">Membrane</keyword>
<reference evidence="2" key="1">
    <citation type="submission" date="2019-03" db="EMBL/GenBank/DDBJ databases">
        <title>Single cell metagenomics reveals metabolic interactions within the superorganism composed of flagellate Streblomastix strix and complex community of Bacteroidetes bacteria on its surface.</title>
        <authorList>
            <person name="Treitli S.C."/>
            <person name="Kolisko M."/>
            <person name="Husnik F."/>
            <person name="Keeling P."/>
            <person name="Hampl V."/>
        </authorList>
    </citation>
    <scope>NUCLEOTIDE SEQUENCE</scope>
    <source>
        <strain evidence="2">STM</strain>
    </source>
</reference>
<organism evidence="2">
    <name type="scientific">termite gut metagenome</name>
    <dbReference type="NCBI Taxonomy" id="433724"/>
    <lineage>
        <taxon>unclassified sequences</taxon>
        <taxon>metagenomes</taxon>
        <taxon>organismal metagenomes</taxon>
    </lineage>
</organism>
<comment type="caution">
    <text evidence="2">The sequence shown here is derived from an EMBL/GenBank/DDBJ whole genome shotgun (WGS) entry which is preliminary data.</text>
</comment>
<gene>
    <name evidence="2" type="ORF">EZS27_031536</name>
</gene>
<evidence type="ECO:0000256" key="1">
    <source>
        <dbReference type="SAM" id="Phobius"/>
    </source>
</evidence>
<name>A0A5J4Q8U4_9ZZZZ</name>
<feature type="transmembrane region" description="Helical" evidence="1">
    <location>
        <begin position="9"/>
        <end position="32"/>
    </location>
</feature>
<keyword evidence="1" id="KW-1133">Transmembrane helix</keyword>